<dbReference type="SUPFAM" id="SSF50447">
    <property type="entry name" value="Translation proteins"/>
    <property type="match status" value="1"/>
</dbReference>
<protein>
    <recommendedName>
        <fullName evidence="12">Alanine--tRNA ligase</fullName>
        <ecNumber evidence="12">6.1.1.7</ecNumber>
    </recommendedName>
    <alternativeName>
        <fullName evidence="12">Alanyl-tRNA synthetase</fullName>
        <shortName evidence="12">AlaRS</shortName>
    </alternativeName>
</protein>
<accession>A0A9Q9JF03</accession>
<dbReference type="GO" id="GO:0008270">
    <property type="term" value="F:zinc ion binding"/>
    <property type="evidence" value="ECO:0007669"/>
    <property type="project" value="UniProtKB-UniRule"/>
</dbReference>
<dbReference type="SUPFAM" id="SSF55186">
    <property type="entry name" value="ThrRS/AlaRS common domain"/>
    <property type="match status" value="1"/>
</dbReference>
<evidence type="ECO:0000256" key="6">
    <source>
        <dbReference type="ARBA" id="ARBA00022741"/>
    </source>
</evidence>
<dbReference type="Gene3D" id="3.30.54.20">
    <property type="match status" value="1"/>
</dbReference>
<evidence type="ECO:0000256" key="13">
    <source>
        <dbReference type="SAM" id="Coils"/>
    </source>
</evidence>
<evidence type="ECO:0000256" key="9">
    <source>
        <dbReference type="ARBA" id="ARBA00022884"/>
    </source>
</evidence>
<dbReference type="Pfam" id="PF02272">
    <property type="entry name" value="DHHA1"/>
    <property type="match status" value="1"/>
</dbReference>
<reference evidence="15" key="1">
    <citation type="submission" date="2022-09" db="EMBL/GenBank/DDBJ databases">
        <title>Multidrug resistance Raoultella ornithinolytica Strain MQB_Silv_108.</title>
        <authorList>
            <person name="Quintela-Baluja M."/>
        </authorList>
    </citation>
    <scope>NUCLEOTIDE SEQUENCE</scope>
    <source>
        <strain evidence="15">MQB_Silv_108</strain>
    </source>
</reference>
<dbReference type="RefSeq" id="WP_128318518.1">
    <property type="nucleotide sequence ID" value="NZ_CP104450.1"/>
</dbReference>
<dbReference type="InterPro" id="IPR018165">
    <property type="entry name" value="Ala-tRNA-synth_IIc_core"/>
</dbReference>
<feature type="binding site" evidence="12">
    <location>
        <position position="564"/>
    </location>
    <ligand>
        <name>Zn(2+)</name>
        <dbReference type="ChEBI" id="CHEBI:29105"/>
    </ligand>
</feature>
<evidence type="ECO:0000256" key="8">
    <source>
        <dbReference type="ARBA" id="ARBA00022840"/>
    </source>
</evidence>
<dbReference type="Gene3D" id="2.40.30.130">
    <property type="match status" value="1"/>
</dbReference>
<dbReference type="InterPro" id="IPR045864">
    <property type="entry name" value="aa-tRNA-synth_II/BPL/LPL"/>
</dbReference>
<comment type="similarity">
    <text evidence="2 12">Belongs to the class-II aminoacyl-tRNA synthetase family.</text>
</comment>
<keyword evidence="6 12" id="KW-0547">Nucleotide-binding</keyword>
<keyword evidence="8 12" id="KW-0067">ATP-binding</keyword>
<feature type="coiled-coil region" evidence="13">
    <location>
        <begin position="346"/>
        <end position="388"/>
    </location>
</feature>
<dbReference type="GO" id="GO:0004813">
    <property type="term" value="F:alanine-tRNA ligase activity"/>
    <property type="evidence" value="ECO:0007669"/>
    <property type="project" value="UniProtKB-UniRule"/>
</dbReference>
<dbReference type="Gene3D" id="6.10.250.550">
    <property type="match status" value="1"/>
</dbReference>
<dbReference type="Pfam" id="PF01411">
    <property type="entry name" value="tRNA-synt_2c"/>
    <property type="match status" value="1"/>
</dbReference>
<keyword evidence="12" id="KW-0963">Cytoplasm</keyword>
<dbReference type="GO" id="GO:0002161">
    <property type="term" value="F:aminoacyl-tRNA deacylase activity"/>
    <property type="evidence" value="ECO:0007669"/>
    <property type="project" value="TreeGrafter"/>
</dbReference>
<feature type="binding site" evidence="12">
    <location>
        <position position="670"/>
    </location>
    <ligand>
        <name>Zn(2+)</name>
        <dbReference type="ChEBI" id="CHEBI:29105"/>
    </ligand>
</feature>
<evidence type="ECO:0000256" key="12">
    <source>
        <dbReference type="HAMAP-Rule" id="MF_00036"/>
    </source>
</evidence>
<dbReference type="InterPro" id="IPR018163">
    <property type="entry name" value="Thr/Ala-tRNA-synth_IIc_edit"/>
</dbReference>
<dbReference type="InterPro" id="IPR050058">
    <property type="entry name" value="Ala-tRNA_ligase"/>
</dbReference>
<dbReference type="Gene3D" id="3.30.930.10">
    <property type="entry name" value="Bira Bifunctional Protein, Domain 2"/>
    <property type="match status" value="1"/>
</dbReference>
<name>A0A9Q9JF03_RAOOR</name>
<dbReference type="GO" id="GO:0005829">
    <property type="term" value="C:cytosol"/>
    <property type="evidence" value="ECO:0007669"/>
    <property type="project" value="TreeGrafter"/>
</dbReference>
<evidence type="ECO:0000313" key="15">
    <source>
        <dbReference type="EMBL" id="UXE39229.1"/>
    </source>
</evidence>
<feature type="binding site" evidence="12">
    <location>
        <position position="666"/>
    </location>
    <ligand>
        <name>Zn(2+)</name>
        <dbReference type="ChEBI" id="CHEBI:29105"/>
    </ligand>
</feature>
<dbReference type="FunFam" id="3.30.54.20:FF:000001">
    <property type="entry name" value="Alanine--tRNA ligase"/>
    <property type="match status" value="1"/>
</dbReference>
<dbReference type="PRINTS" id="PR00980">
    <property type="entry name" value="TRNASYNTHALA"/>
</dbReference>
<evidence type="ECO:0000256" key="11">
    <source>
        <dbReference type="ARBA" id="ARBA00023146"/>
    </source>
</evidence>
<keyword evidence="5 12" id="KW-0479">Metal-binding</keyword>
<dbReference type="PANTHER" id="PTHR11777">
    <property type="entry name" value="ALANYL-TRNA SYNTHETASE"/>
    <property type="match status" value="1"/>
</dbReference>
<evidence type="ECO:0000256" key="4">
    <source>
        <dbReference type="ARBA" id="ARBA00022598"/>
    </source>
</evidence>
<comment type="subunit">
    <text evidence="12">Homotetramer.</text>
</comment>
<dbReference type="Gene3D" id="3.10.310.40">
    <property type="match status" value="1"/>
</dbReference>
<dbReference type="GO" id="GO:0045892">
    <property type="term" value="P:negative regulation of DNA-templated transcription"/>
    <property type="evidence" value="ECO:0007669"/>
    <property type="project" value="TreeGrafter"/>
</dbReference>
<keyword evidence="11 12" id="KW-0030">Aminoacyl-tRNA synthetase</keyword>
<evidence type="ECO:0000256" key="7">
    <source>
        <dbReference type="ARBA" id="ARBA00022833"/>
    </source>
</evidence>
<dbReference type="InterPro" id="IPR002318">
    <property type="entry name" value="Ala-tRNA-lgiase_IIc"/>
</dbReference>
<evidence type="ECO:0000256" key="2">
    <source>
        <dbReference type="ARBA" id="ARBA00008226"/>
    </source>
</evidence>
<dbReference type="InterPro" id="IPR018164">
    <property type="entry name" value="Ala-tRNA-synth_IIc_N"/>
</dbReference>
<gene>
    <name evidence="12 15" type="primary">alaS</name>
    <name evidence="15" type="ORF">N2J37_05515</name>
</gene>
<comment type="catalytic activity">
    <reaction evidence="12">
        <text>tRNA(Ala) + L-alanine + ATP = L-alanyl-tRNA(Ala) + AMP + diphosphate</text>
        <dbReference type="Rhea" id="RHEA:12540"/>
        <dbReference type="Rhea" id="RHEA-COMP:9657"/>
        <dbReference type="Rhea" id="RHEA-COMP:9923"/>
        <dbReference type="ChEBI" id="CHEBI:30616"/>
        <dbReference type="ChEBI" id="CHEBI:33019"/>
        <dbReference type="ChEBI" id="CHEBI:57972"/>
        <dbReference type="ChEBI" id="CHEBI:78442"/>
        <dbReference type="ChEBI" id="CHEBI:78497"/>
        <dbReference type="ChEBI" id="CHEBI:456215"/>
        <dbReference type="EC" id="6.1.1.7"/>
    </reaction>
</comment>
<evidence type="ECO:0000256" key="5">
    <source>
        <dbReference type="ARBA" id="ARBA00022723"/>
    </source>
</evidence>
<dbReference type="InterPro" id="IPR003156">
    <property type="entry name" value="DHHA1_dom"/>
</dbReference>
<keyword evidence="9 12" id="KW-0694">RNA-binding</keyword>
<keyword evidence="4 12" id="KW-0436">Ligase</keyword>
<keyword evidence="7 12" id="KW-0862">Zinc</keyword>
<feature type="binding site" evidence="12">
    <location>
        <position position="568"/>
    </location>
    <ligand>
        <name>Zn(2+)</name>
        <dbReference type="ChEBI" id="CHEBI:29105"/>
    </ligand>
</feature>
<dbReference type="SUPFAM" id="SSF55681">
    <property type="entry name" value="Class II aaRS and biotin synthetases"/>
    <property type="match status" value="1"/>
</dbReference>
<dbReference type="HAMAP" id="MF_00036_B">
    <property type="entry name" value="Ala_tRNA_synth_B"/>
    <property type="match status" value="1"/>
</dbReference>
<keyword evidence="13" id="KW-0175">Coiled coil</keyword>
<dbReference type="Proteomes" id="UP001064206">
    <property type="component" value="Chromosome"/>
</dbReference>
<dbReference type="FunFam" id="3.30.930.10:FF:000004">
    <property type="entry name" value="Alanine--tRNA ligase"/>
    <property type="match status" value="1"/>
</dbReference>
<keyword evidence="3 12" id="KW-0820">tRNA-binding</keyword>
<comment type="domain">
    <text evidence="12">Consists of three domains; the N-terminal catalytic domain, the editing domain and the C-terminal C-Ala domain. The editing domain removes incorrectly charged amino acids, while the C-Ala domain, along with tRNA(Ala), serves as a bridge to cooperatively bring together the editing and aminoacylation centers thus stimulating deacylation of misacylated tRNAs.</text>
</comment>
<dbReference type="FunFam" id="3.30.980.10:FF:000004">
    <property type="entry name" value="Alanine--tRNA ligase, cytoplasmic"/>
    <property type="match status" value="1"/>
</dbReference>
<dbReference type="GO" id="GO:0000049">
    <property type="term" value="F:tRNA binding"/>
    <property type="evidence" value="ECO:0007669"/>
    <property type="project" value="UniProtKB-KW"/>
</dbReference>
<dbReference type="PANTHER" id="PTHR11777:SF9">
    <property type="entry name" value="ALANINE--TRNA LIGASE, CYTOPLASMIC"/>
    <property type="match status" value="1"/>
</dbReference>
<keyword evidence="10 12" id="KW-0648">Protein biosynthesis</keyword>
<comment type="subcellular location">
    <subcellularLocation>
        <location evidence="1 12">Cytoplasm</location>
    </subcellularLocation>
</comment>
<dbReference type="PROSITE" id="PS50860">
    <property type="entry name" value="AA_TRNA_LIGASE_II_ALA"/>
    <property type="match status" value="1"/>
</dbReference>
<dbReference type="AlphaFoldDB" id="A0A9Q9JF03"/>
<evidence type="ECO:0000256" key="3">
    <source>
        <dbReference type="ARBA" id="ARBA00022555"/>
    </source>
</evidence>
<dbReference type="InterPro" id="IPR023033">
    <property type="entry name" value="Ala_tRNA_ligase_euk/bac"/>
</dbReference>
<comment type="function">
    <text evidence="12">Catalyzes the attachment of alanine to tRNA(Ala) in a two-step reaction: alanine is first activated by ATP to form Ala-AMP and then transferred to the acceptor end of tRNA(Ala). Also edits incorrectly charged Ser-tRNA(Ala) and Gly-tRNA(Ala) via its editing domain.</text>
</comment>
<feature type="domain" description="Alanyl-transfer RNA synthetases family profile" evidence="14">
    <location>
        <begin position="3"/>
        <end position="709"/>
    </location>
</feature>
<dbReference type="SMART" id="SM00863">
    <property type="entry name" value="tRNA_SAD"/>
    <property type="match status" value="1"/>
</dbReference>
<dbReference type="FunFam" id="3.10.310.40:FF:000001">
    <property type="entry name" value="Alanine--tRNA ligase"/>
    <property type="match status" value="1"/>
</dbReference>
<dbReference type="InterPro" id="IPR009000">
    <property type="entry name" value="Transl_B-barrel_sf"/>
</dbReference>
<evidence type="ECO:0000313" key="16">
    <source>
        <dbReference type="Proteomes" id="UP001064206"/>
    </source>
</evidence>
<sequence length="875" mass="95745">MSKSTAEIRQAFLDFFHSKGHQVVASSSLVPHNDPTLLFTNAGMNQFKDVFLGLDKRHYSRATTAQRCVRAGGKHNDLENVGYTARHHTFFEMLGNFSFGDYFKQDAIKYAWELLTGENWFALPKDKLWVTVYETDDEAFDIWANEVGVPRERIIRIGDNKGAAFASDNFWQMGDTGPCGPCTEIFFDHGDHIWGGPPGSPEEDGDRYIEIWNIVFMQFNRQADGTMEPLPKPSVDTGMGLERIAAVLQHVNSNYDIDLFRTLIENVARVTGATDLTNKSLRVIADHIRSCAFLIADGVIPSNENRGYVLRRIIRRAVRHGNMLGAKETFFWKLVAPLIDVMGAAGEELKQQQAQVEHVLKTEEEQFARTLERGLALLDEELSKLKGDTLDGETAFRLYDTYGFPVDLTADVCRERNIKVDEAGFEAAMEEQRRRARESSGFGADYNAMIRVDGASEFKGYDHLELNAKVTALFIDGKAVDAVTAGQEAVVILDQTPFYAESGGQVGDKGELKGAGFSFAVSDTQKYGQAIGHIGKLSHGTLKVGDALEADVDRARRQRIRLNHSATHLMHAALRQVLGTHVAQKGSLVNDKALRFDFSHFEAMKPEEIRAVEDLVNAQIRRNLPVETNIMDIDAARESGAIALFGEKYDDRVRVLSMGDFSTELCGGTHASRTGDIGLFRITSESGTAAGVRRIEAVTGEGAIAYLHAQSDLLGDIAQLLKGDSHNLGDKVRAALERTRVLEKELQQLKEQAAAQESANLSSKAEEINGVKLLVSELAGVEPKMLRTMVDDLKNQLGSTVVVLATVADGKVSLIAGVSKDVTDRVKAGELVGMVAQQVGGKGGGRPDMAQAGGTDASALPAALASVKGWVSAKL</sequence>
<dbReference type="GO" id="GO:0005524">
    <property type="term" value="F:ATP binding"/>
    <property type="evidence" value="ECO:0007669"/>
    <property type="project" value="UniProtKB-UniRule"/>
</dbReference>
<dbReference type="EC" id="6.1.1.7" evidence="12"/>
<dbReference type="FunFam" id="2.40.30.130:FF:000001">
    <property type="entry name" value="Alanine--tRNA ligase"/>
    <property type="match status" value="1"/>
</dbReference>
<evidence type="ECO:0000259" key="14">
    <source>
        <dbReference type="PROSITE" id="PS50860"/>
    </source>
</evidence>
<dbReference type="GO" id="GO:0006419">
    <property type="term" value="P:alanyl-tRNA aminoacylation"/>
    <property type="evidence" value="ECO:0007669"/>
    <property type="project" value="UniProtKB-UniRule"/>
</dbReference>
<organism evidence="15 16">
    <name type="scientific">Raoultella ornithinolytica</name>
    <name type="common">Klebsiella ornithinolytica</name>
    <dbReference type="NCBI Taxonomy" id="54291"/>
    <lineage>
        <taxon>Bacteria</taxon>
        <taxon>Pseudomonadati</taxon>
        <taxon>Pseudomonadota</taxon>
        <taxon>Gammaproteobacteria</taxon>
        <taxon>Enterobacterales</taxon>
        <taxon>Enterobacteriaceae</taxon>
        <taxon>Klebsiella/Raoultella group</taxon>
        <taxon>Raoultella</taxon>
    </lineage>
</organism>
<dbReference type="Gene3D" id="3.30.980.10">
    <property type="entry name" value="Threonyl-trna Synthetase, Chain A, domain 2"/>
    <property type="match status" value="1"/>
</dbReference>
<dbReference type="NCBIfam" id="TIGR00344">
    <property type="entry name" value="alaS"/>
    <property type="match status" value="1"/>
</dbReference>
<dbReference type="SUPFAM" id="SSF101353">
    <property type="entry name" value="Putative anticodon-binding domain of alanyl-tRNA synthetase (AlaRS)"/>
    <property type="match status" value="1"/>
</dbReference>
<evidence type="ECO:0000256" key="10">
    <source>
        <dbReference type="ARBA" id="ARBA00022917"/>
    </source>
</evidence>
<dbReference type="InterPro" id="IPR012947">
    <property type="entry name" value="tRNA_SAD"/>
</dbReference>
<dbReference type="Pfam" id="PF07973">
    <property type="entry name" value="tRNA_SAD"/>
    <property type="match status" value="1"/>
</dbReference>
<evidence type="ECO:0000256" key="1">
    <source>
        <dbReference type="ARBA" id="ARBA00004496"/>
    </source>
</evidence>
<dbReference type="CDD" id="cd00673">
    <property type="entry name" value="AlaRS_core"/>
    <property type="match status" value="1"/>
</dbReference>
<dbReference type="EMBL" id="CP104450">
    <property type="protein sequence ID" value="UXE39229.1"/>
    <property type="molecule type" value="Genomic_DNA"/>
</dbReference>
<dbReference type="InterPro" id="IPR018162">
    <property type="entry name" value="Ala-tRNA-ligase_IIc_anticod-bd"/>
</dbReference>
<comment type="cofactor">
    <cofactor evidence="12">
        <name>Zn(2+)</name>
        <dbReference type="ChEBI" id="CHEBI:29105"/>
    </cofactor>
    <text evidence="12">Binds 1 zinc ion per subunit.</text>
</comment>
<feature type="coiled-coil region" evidence="13">
    <location>
        <begin position="732"/>
        <end position="766"/>
    </location>
</feature>
<proteinExistence type="inferred from homology"/>